<dbReference type="Proteomes" id="UP000015103">
    <property type="component" value="Unassembled WGS sequence"/>
</dbReference>
<reference evidence="7" key="3">
    <citation type="submission" date="2015-05" db="UniProtKB">
        <authorList>
            <consortium name="EnsemblMetazoa"/>
        </authorList>
    </citation>
    <scope>IDENTIFICATION</scope>
</reference>
<protein>
    <submittedName>
        <fullName evidence="6 7">Putative ml domain protein</fullName>
    </submittedName>
</protein>
<reference evidence="8" key="2">
    <citation type="submission" date="2015-04" db="EMBL/GenBank/DDBJ databases">
        <authorList>
            <person name="Wilson R.K."/>
            <person name="Warren W."/>
            <person name="Dotson E."/>
            <person name="Oliveira P.L."/>
        </authorList>
    </citation>
    <scope>NUCLEOTIDE SEQUENCE</scope>
</reference>
<feature type="domain" description="MD-2-related lipid-recognition" evidence="5">
    <location>
        <begin position="21"/>
        <end position="142"/>
    </location>
</feature>
<evidence type="ECO:0000256" key="1">
    <source>
        <dbReference type="ARBA" id="ARBA00004613"/>
    </source>
</evidence>
<reference evidence="6" key="1">
    <citation type="submission" date="2013-04" db="EMBL/GenBank/DDBJ databases">
        <title>An insight into the transcriptome of the digestive tract of the blood sucking bug, Rhodnius prolixus.</title>
        <authorList>
            <person name="Ribeiro J.M.C."/>
            <person name="Genta F.A."/>
            <person name="Sorgine M.H.F."/>
            <person name="Paiva-Silva G.O."/>
            <person name="Majerowicz D."/>
            <person name="Medeiros M."/>
            <person name="Koerich L."/>
            <person name="Terra W.R."/>
            <person name="Ferreira C."/>
            <person name="Pimentel A.C."/>
            <person name="Bisch P.M."/>
            <person name="Diniz M.M.P."/>
            <person name="Nascimento R."/>
            <person name="Salmon D."/>
            <person name="Silber A.M."/>
            <person name="Alves M."/>
            <person name="Oliveira M.F."/>
            <person name="Gondim K.C."/>
            <person name="Silva Neto M.A.C."/>
            <person name="Atella G.C."/>
            <person name="Araujo H."/>
            <person name="Dias F.S."/>
            <person name="Polycarpo C.R."/>
            <person name="Fampa P."/>
            <person name="Melo A.C."/>
            <person name="Tanaka A.S."/>
            <person name="Balczun C."/>
            <person name="Oliveira J.H.M."/>
            <person name="Goncalves R."/>
            <person name="Lazoski C."/>
            <person name="Pereira M.A."/>
            <person name="Rivera-Pomar R."/>
            <person name="Diambra L."/>
            <person name="Schaub G.A."/>
            <person name="Garcia E.S."/>
            <person name="Azambuja P."/>
            <person name="Braz G.R.C."/>
            <person name="Oliveira P.L."/>
        </authorList>
    </citation>
    <scope>NUCLEOTIDE SEQUENCE</scope>
</reference>
<dbReference type="Pfam" id="PF02221">
    <property type="entry name" value="E1_DerP2_DerF2"/>
    <property type="match status" value="1"/>
</dbReference>
<dbReference type="eggNOG" id="KOG4063">
    <property type="taxonomic scope" value="Eukaryota"/>
</dbReference>
<evidence type="ECO:0000313" key="8">
    <source>
        <dbReference type="Proteomes" id="UP000015103"/>
    </source>
</evidence>
<dbReference type="AlphaFoldDB" id="R4G7X9"/>
<accession>R4G7X9</accession>
<dbReference type="PANTHER" id="PTHR11306:SF68">
    <property type="entry name" value="NPC INTRACELLULAR CHOLESTEROL TRANSPORTER 2"/>
    <property type="match status" value="1"/>
</dbReference>
<dbReference type="HOGENOM" id="CLU_109192_4_1_1"/>
<comment type="subcellular location">
    <subcellularLocation>
        <location evidence="1">Secreted</location>
    </subcellularLocation>
</comment>
<evidence type="ECO:0000313" key="7">
    <source>
        <dbReference type="EnsemblMetazoa" id="RPRC011677-PA"/>
    </source>
</evidence>
<comment type="similarity">
    <text evidence="2">Belongs to the NPC2 family.</text>
</comment>
<dbReference type="VEuPathDB" id="VectorBase:RPRC011677"/>
<evidence type="ECO:0000313" key="6">
    <source>
        <dbReference type="EMBL" id="JAA75568.1"/>
    </source>
</evidence>
<dbReference type="SMART" id="SM00737">
    <property type="entry name" value="ML"/>
    <property type="match status" value="1"/>
</dbReference>
<dbReference type="InterPro" id="IPR014756">
    <property type="entry name" value="Ig_E-set"/>
</dbReference>
<sequence length="147" mass="16227">MNSISAICFLISVLYASATNYTECDGKRKPIALNVPGCESLPCKFIRSQISILNLDFEADEDITDLKPQVRVKAMGTDMYFPLPQHDACLGIINGECPLDQGEEVTYQLQMPIQTTFPKLSFQVEFSLISSGRTVSCVKLNGEVVDP</sequence>
<dbReference type="SUPFAM" id="SSF81296">
    <property type="entry name" value="E set domains"/>
    <property type="match status" value="1"/>
</dbReference>
<dbReference type="FunFam" id="2.60.40.770:FF:000001">
    <property type="entry name" value="NPC intracellular cholesterol transporter 2"/>
    <property type="match status" value="1"/>
</dbReference>
<dbReference type="FunCoup" id="R4G7X9">
    <property type="interactions" value="68"/>
</dbReference>
<organism evidence="6">
    <name type="scientific">Rhodnius prolixus</name>
    <name type="common">Triatomid bug</name>
    <dbReference type="NCBI Taxonomy" id="13249"/>
    <lineage>
        <taxon>Eukaryota</taxon>
        <taxon>Metazoa</taxon>
        <taxon>Ecdysozoa</taxon>
        <taxon>Arthropoda</taxon>
        <taxon>Hexapoda</taxon>
        <taxon>Insecta</taxon>
        <taxon>Pterygota</taxon>
        <taxon>Neoptera</taxon>
        <taxon>Paraneoptera</taxon>
        <taxon>Hemiptera</taxon>
        <taxon>Heteroptera</taxon>
        <taxon>Panheteroptera</taxon>
        <taxon>Cimicomorpha</taxon>
        <taxon>Reduviidae</taxon>
        <taxon>Triatominae</taxon>
        <taxon>Rhodnius</taxon>
    </lineage>
</organism>
<name>R4G7X9_RHOPR</name>
<dbReference type="OMA" id="MVQIDEC"/>
<evidence type="ECO:0000256" key="3">
    <source>
        <dbReference type="ARBA" id="ARBA00022525"/>
    </source>
</evidence>
<evidence type="ECO:0000259" key="5">
    <source>
        <dbReference type="SMART" id="SM00737"/>
    </source>
</evidence>
<dbReference type="InterPro" id="IPR039670">
    <property type="entry name" value="NPC2-like"/>
</dbReference>
<dbReference type="EMBL" id="ACPB03013119">
    <property type="status" value="NOT_ANNOTATED_CDS"/>
    <property type="molecule type" value="Genomic_DNA"/>
</dbReference>
<dbReference type="RefSeq" id="XP_073994608.1">
    <property type="nucleotide sequence ID" value="XM_074138507.1"/>
</dbReference>
<dbReference type="GO" id="GO:0005576">
    <property type="term" value="C:extracellular region"/>
    <property type="evidence" value="ECO:0007669"/>
    <property type="project" value="UniProtKB-SubCell"/>
</dbReference>
<dbReference type="GO" id="GO:0032934">
    <property type="term" value="F:sterol binding"/>
    <property type="evidence" value="ECO:0007669"/>
    <property type="project" value="InterPro"/>
</dbReference>
<dbReference type="GeneID" id="141459426"/>
<feature type="chain" id="PRO_5014108855" evidence="4">
    <location>
        <begin position="19"/>
        <end position="147"/>
    </location>
</feature>
<keyword evidence="3" id="KW-0964">Secreted</keyword>
<dbReference type="STRING" id="13249.R4G7X9"/>
<evidence type="ECO:0000256" key="2">
    <source>
        <dbReference type="ARBA" id="ARBA00006370"/>
    </source>
</evidence>
<proteinExistence type="evidence at transcript level"/>
<dbReference type="InParanoid" id="R4G7X9"/>
<dbReference type="InterPro" id="IPR003172">
    <property type="entry name" value="ML_dom"/>
</dbReference>
<evidence type="ECO:0000256" key="4">
    <source>
        <dbReference type="SAM" id="SignalP"/>
    </source>
</evidence>
<keyword evidence="8" id="KW-1185">Reference proteome</keyword>
<dbReference type="Gene3D" id="2.60.40.770">
    <property type="match status" value="1"/>
</dbReference>
<dbReference type="GO" id="GO:0015918">
    <property type="term" value="P:sterol transport"/>
    <property type="evidence" value="ECO:0007669"/>
    <property type="project" value="InterPro"/>
</dbReference>
<dbReference type="EMBL" id="GAHY01001942">
    <property type="protein sequence ID" value="JAA75568.1"/>
    <property type="molecule type" value="mRNA"/>
</dbReference>
<feature type="signal peptide" evidence="4">
    <location>
        <begin position="1"/>
        <end position="18"/>
    </location>
</feature>
<dbReference type="PANTHER" id="PTHR11306">
    <property type="entry name" value="NIEMANN PICK TYPE C2 PROTEIN NPC2-RELATED"/>
    <property type="match status" value="1"/>
</dbReference>
<dbReference type="EnsemblMetazoa" id="RPRC011677-RA">
    <property type="protein sequence ID" value="RPRC011677-PA"/>
    <property type="gene ID" value="RPRC011677"/>
</dbReference>
<keyword evidence="4" id="KW-0732">Signal</keyword>